<reference evidence="1" key="1">
    <citation type="submission" date="2015-07" db="EMBL/GenBank/DDBJ databases">
        <title>Elucidating the P. pachyrhizi secretome and potential effectors.</title>
        <authorList>
            <person name="de Carvalho M.C.C.G."/>
            <person name="Nascimento L.C."/>
            <person name="Darben L.M."/>
            <person name="Polizel-Podanosqui A.M."/>
            <person name="Lopes-Caitar V.S."/>
            <person name="Rocha C.S."/>
            <person name="Qi M."/>
            <person name="Carazolle M."/>
            <person name="Kuwahara M.K."/>
            <person name="Pereira G.A.G."/>
            <person name="Abdelnoor R.V."/>
            <person name="Whitham S.A."/>
            <person name="Marcelino-Guimaraes F.C."/>
        </authorList>
    </citation>
    <scope>NUCLEOTIDE SEQUENCE</scope>
</reference>
<sequence length="37" mass="3890">MVHLLVHSMIIQTLAVASILSSLLLSKALALITFPSG</sequence>
<dbReference type="EMBL" id="KT247033">
    <property type="protein sequence ID" value="ALL41123.1"/>
    <property type="molecule type" value="mRNA"/>
</dbReference>
<dbReference type="AlphaFoldDB" id="A0A0S1MJP8"/>
<name>A0A0S1MJP8_PHAPC</name>
<protein>
    <submittedName>
        <fullName evidence="1">Uncharacterized protein</fullName>
    </submittedName>
</protein>
<accession>A0A0S1MJP8</accession>
<evidence type="ECO:0000313" key="1">
    <source>
        <dbReference type="EMBL" id="ALL41123.1"/>
    </source>
</evidence>
<organism evidence="1">
    <name type="scientific">Phakopsora pachyrhizi</name>
    <name type="common">Asian soybean rust disease fungus</name>
    <dbReference type="NCBI Taxonomy" id="170000"/>
    <lineage>
        <taxon>Eukaryota</taxon>
        <taxon>Fungi</taxon>
        <taxon>Dikarya</taxon>
        <taxon>Basidiomycota</taxon>
        <taxon>Pucciniomycotina</taxon>
        <taxon>Pucciniomycetes</taxon>
        <taxon>Pucciniales</taxon>
        <taxon>Phakopsoraceae</taxon>
        <taxon>Phakopsora</taxon>
    </lineage>
</organism>
<proteinExistence type="evidence at transcript level"/>